<gene>
    <name evidence="1" type="ORF">F5148DRAFT_630207</name>
</gene>
<protein>
    <submittedName>
        <fullName evidence="1">Uncharacterized protein</fullName>
    </submittedName>
</protein>
<evidence type="ECO:0000313" key="1">
    <source>
        <dbReference type="EMBL" id="KAI9510139.1"/>
    </source>
</evidence>
<comment type="caution">
    <text evidence="1">The sequence shown here is derived from an EMBL/GenBank/DDBJ whole genome shotgun (WGS) entry which is preliminary data.</text>
</comment>
<accession>A0ACC0UEI2</accession>
<reference evidence="1" key="1">
    <citation type="submission" date="2021-03" db="EMBL/GenBank/DDBJ databases">
        <title>Evolutionary priming and transition to the ectomycorrhizal habit in an iconic lineage of mushroom-forming fungi: is preadaptation a requirement?</title>
        <authorList>
            <consortium name="DOE Joint Genome Institute"/>
            <person name="Looney B.P."/>
            <person name="Miyauchi S."/>
            <person name="Morin E."/>
            <person name="Drula E."/>
            <person name="Courty P.E."/>
            <person name="Chicoki N."/>
            <person name="Fauchery L."/>
            <person name="Kohler A."/>
            <person name="Kuo A."/>
            <person name="LaButti K."/>
            <person name="Pangilinan J."/>
            <person name="Lipzen A."/>
            <person name="Riley R."/>
            <person name="Andreopoulos W."/>
            <person name="He G."/>
            <person name="Johnson J."/>
            <person name="Barry K.W."/>
            <person name="Grigoriev I.V."/>
            <person name="Nagy L."/>
            <person name="Hibbett D."/>
            <person name="Henrissat B."/>
            <person name="Matheny P.B."/>
            <person name="Labbe J."/>
            <person name="Martin A.F."/>
        </authorList>
    </citation>
    <scope>NUCLEOTIDE SEQUENCE</scope>
    <source>
        <strain evidence="1">BPL698</strain>
    </source>
</reference>
<sequence length="260" mass="29806">MRNRYCPTDEPGSGERWGAAMAFHVQIMPMLRFVSARSRRGLGGFSGRSCYCHSRRRQCSRLCCLSLRELRTQLSRCPRRPPRPRGTAPGVLRIAPPRRVLRQLCFLFVFSEFIFRGLLLVLPPPPQRTLRLREKALENNANGSFVISLLSAQSPTRAARGHQHRHQLRRSKRNSPCVVEEHRVLVFLSVDTVGFGGGRGMDGYRRGPHLSRQVASPSPLMTLETWDPVTEWNLHIHIPQRRRQRCFTGNVRSAFRGVYT</sequence>
<organism evidence="1 2">
    <name type="scientific">Russula earlei</name>
    <dbReference type="NCBI Taxonomy" id="71964"/>
    <lineage>
        <taxon>Eukaryota</taxon>
        <taxon>Fungi</taxon>
        <taxon>Dikarya</taxon>
        <taxon>Basidiomycota</taxon>
        <taxon>Agaricomycotina</taxon>
        <taxon>Agaricomycetes</taxon>
        <taxon>Russulales</taxon>
        <taxon>Russulaceae</taxon>
        <taxon>Russula</taxon>
    </lineage>
</organism>
<name>A0ACC0UEI2_9AGAM</name>
<dbReference type="Proteomes" id="UP001207468">
    <property type="component" value="Unassembled WGS sequence"/>
</dbReference>
<evidence type="ECO:0000313" key="2">
    <source>
        <dbReference type="Proteomes" id="UP001207468"/>
    </source>
</evidence>
<keyword evidence="2" id="KW-1185">Reference proteome</keyword>
<dbReference type="EMBL" id="JAGFNK010000048">
    <property type="protein sequence ID" value="KAI9510139.1"/>
    <property type="molecule type" value="Genomic_DNA"/>
</dbReference>
<proteinExistence type="predicted"/>